<keyword evidence="4" id="KW-1185">Reference proteome</keyword>
<feature type="domain" description="F-box" evidence="2">
    <location>
        <begin position="86"/>
        <end position="138"/>
    </location>
</feature>
<evidence type="ECO:0000313" key="4">
    <source>
        <dbReference type="Proteomes" id="UP000623467"/>
    </source>
</evidence>
<dbReference type="InterPro" id="IPR001810">
    <property type="entry name" value="F-box_dom"/>
</dbReference>
<dbReference type="Pfam" id="PF12937">
    <property type="entry name" value="F-box-like"/>
    <property type="match status" value="1"/>
</dbReference>
<dbReference type="Gene3D" id="3.80.10.10">
    <property type="entry name" value="Ribonuclease Inhibitor"/>
    <property type="match status" value="1"/>
</dbReference>
<keyword evidence="1" id="KW-0175">Coiled coil</keyword>
<proteinExistence type="predicted"/>
<dbReference type="Proteomes" id="UP000623467">
    <property type="component" value="Unassembled WGS sequence"/>
</dbReference>
<name>A0A8H6Z0Z9_9AGAR</name>
<dbReference type="OrthoDB" id="2954113at2759"/>
<sequence length="568" mass="64923">MSLEFEPSIKTRRRHTSMSWRVQNYNSPLSKLEIDSIHASVQDARADLERIQRDLHRAQMAVKSLSKEYGVTTKFIARELALLSPIRSLPREMLAEIFVHHSRMFAKHDRYIRASLVVSQVCKSWRSIAHATALLWVRFPLYYRADFRASIPDRQMLLYKAWLLRVGTLPCDVAVRKAPPLTSMAKSDYYEDDDEEEQPTYSLRPFYEDHRSISKDRWRMLDLEYVFDSSVTLKSIGPVRSLTLHINNPQLIKRSELLVEHAPKLEELVVRCQTDFFNAPVLMPRLPMTTVKHCNMDRFPMVNGLQFLHGATALETFKFTIAYSSDEGQMPTVTTTIHTLDLSVWGLPDDALEPLFTHLTAPNLDTLKILWMYRPDDPECDASSYWDSDKFNSFLTRSAASLTSLTLLHADLNEADLISLFEHTPLLVKFEYSDRYERQDWIEGDLYQALGPRLLARLRPSAVSVADAPVLVPKLEVLSLRGGFEGNDICDADILGIFEARCLEQETGYVTRLSAGALHLLRAADQQPAGELSLAQRAARLRERGLKFEFTTLEPDPDAPDSDDEDSD</sequence>
<dbReference type="EMBL" id="JACAZH010000005">
    <property type="protein sequence ID" value="KAF7367866.1"/>
    <property type="molecule type" value="Genomic_DNA"/>
</dbReference>
<feature type="coiled-coil region" evidence="1">
    <location>
        <begin position="34"/>
        <end position="68"/>
    </location>
</feature>
<evidence type="ECO:0000313" key="3">
    <source>
        <dbReference type="EMBL" id="KAF7367866.1"/>
    </source>
</evidence>
<dbReference type="InterPro" id="IPR032675">
    <property type="entry name" value="LRR_dom_sf"/>
</dbReference>
<comment type="caution">
    <text evidence="3">The sequence shown here is derived from an EMBL/GenBank/DDBJ whole genome shotgun (WGS) entry which is preliminary data.</text>
</comment>
<dbReference type="Gene3D" id="1.20.1280.50">
    <property type="match status" value="1"/>
</dbReference>
<evidence type="ECO:0000256" key="1">
    <source>
        <dbReference type="SAM" id="Coils"/>
    </source>
</evidence>
<accession>A0A8H6Z0Z9</accession>
<gene>
    <name evidence="3" type="ORF">MSAN_00851100</name>
</gene>
<reference evidence="3" key="1">
    <citation type="submission" date="2020-05" db="EMBL/GenBank/DDBJ databases">
        <title>Mycena genomes resolve the evolution of fungal bioluminescence.</title>
        <authorList>
            <person name="Tsai I.J."/>
        </authorList>
    </citation>
    <scope>NUCLEOTIDE SEQUENCE</scope>
    <source>
        <strain evidence="3">160909Yilan</strain>
    </source>
</reference>
<evidence type="ECO:0000259" key="2">
    <source>
        <dbReference type="Pfam" id="PF12937"/>
    </source>
</evidence>
<organism evidence="3 4">
    <name type="scientific">Mycena sanguinolenta</name>
    <dbReference type="NCBI Taxonomy" id="230812"/>
    <lineage>
        <taxon>Eukaryota</taxon>
        <taxon>Fungi</taxon>
        <taxon>Dikarya</taxon>
        <taxon>Basidiomycota</taxon>
        <taxon>Agaricomycotina</taxon>
        <taxon>Agaricomycetes</taxon>
        <taxon>Agaricomycetidae</taxon>
        <taxon>Agaricales</taxon>
        <taxon>Marasmiineae</taxon>
        <taxon>Mycenaceae</taxon>
        <taxon>Mycena</taxon>
    </lineage>
</organism>
<protein>
    <recommendedName>
        <fullName evidence="2">F-box domain-containing protein</fullName>
    </recommendedName>
</protein>
<dbReference type="AlphaFoldDB" id="A0A8H6Z0Z9"/>